<keyword evidence="3" id="KW-1185">Reference proteome</keyword>
<evidence type="ECO:0000256" key="1">
    <source>
        <dbReference type="SAM" id="SignalP"/>
    </source>
</evidence>
<sequence>MKYLSCVIVFFISVSAWAKLDMSQYKESVHLGEQVVSISKAEIIVNKMPSTDEQKSKRYIIINLSAKDGKKIVADYKILSLSFPGCTRRFHKKVTEIREGGCVVHTLPTWAKKGVLVALEIEDVNGKKTKLKAIATKMIVH</sequence>
<evidence type="ECO:0000313" key="2">
    <source>
        <dbReference type="EMBL" id="WDE96414.1"/>
    </source>
</evidence>
<dbReference type="Proteomes" id="UP001214250">
    <property type="component" value="Chromosome 1"/>
</dbReference>
<keyword evidence="1" id="KW-0732">Signal</keyword>
<feature type="chain" id="PRO_5045229570" evidence="1">
    <location>
        <begin position="19"/>
        <end position="141"/>
    </location>
</feature>
<accession>A0ABY7VUI4</accession>
<protein>
    <submittedName>
        <fullName evidence="2">Uncharacterized protein</fullName>
    </submittedName>
</protein>
<dbReference type="RefSeq" id="WP_274150480.1">
    <property type="nucleotide sequence ID" value="NZ_CP117811.1"/>
</dbReference>
<proteinExistence type="predicted"/>
<gene>
    <name evidence="2" type="ORF">PQO03_00335</name>
</gene>
<reference evidence="2 3" key="1">
    <citation type="submission" date="2023-02" db="EMBL/GenBank/DDBJ databases">
        <title>Genome sequence of Lentisphaera profundi SAORIC-696.</title>
        <authorList>
            <person name="Kim e."/>
            <person name="Cho J.-C."/>
            <person name="Choi A."/>
            <person name="Kang I."/>
        </authorList>
    </citation>
    <scope>NUCLEOTIDE SEQUENCE [LARGE SCALE GENOMIC DNA]</scope>
    <source>
        <strain evidence="2 3">SAORIC-696</strain>
    </source>
</reference>
<evidence type="ECO:0000313" key="3">
    <source>
        <dbReference type="Proteomes" id="UP001214250"/>
    </source>
</evidence>
<feature type="signal peptide" evidence="1">
    <location>
        <begin position="1"/>
        <end position="18"/>
    </location>
</feature>
<name>A0ABY7VUI4_9BACT</name>
<organism evidence="2 3">
    <name type="scientific">Lentisphaera profundi</name>
    <dbReference type="NCBI Taxonomy" id="1658616"/>
    <lineage>
        <taxon>Bacteria</taxon>
        <taxon>Pseudomonadati</taxon>
        <taxon>Lentisphaerota</taxon>
        <taxon>Lentisphaeria</taxon>
        <taxon>Lentisphaerales</taxon>
        <taxon>Lentisphaeraceae</taxon>
        <taxon>Lentisphaera</taxon>
    </lineage>
</organism>
<dbReference type="EMBL" id="CP117811">
    <property type="protein sequence ID" value="WDE96414.1"/>
    <property type="molecule type" value="Genomic_DNA"/>
</dbReference>